<dbReference type="GO" id="GO:0046872">
    <property type="term" value="F:metal ion binding"/>
    <property type="evidence" value="ECO:0007669"/>
    <property type="project" value="UniProtKB-KW"/>
</dbReference>
<evidence type="ECO:0000313" key="12">
    <source>
        <dbReference type="Proteomes" id="UP000292372"/>
    </source>
</evidence>
<dbReference type="SUPFAM" id="SSF56219">
    <property type="entry name" value="DNase I-like"/>
    <property type="match status" value="1"/>
</dbReference>
<comment type="caution">
    <text evidence="11">The sequence shown here is derived from an EMBL/GenBank/DDBJ whole genome shotgun (WGS) entry which is preliminary data.</text>
</comment>
<keyword evidence="5" id="KW-0227">DNA damage</keyword>
<keyword evidence="9" id="KW-1133">Transmembrane helix</keyword>
<protein>
    <recommendedName>
        <fullName evidence="10">Endonuclease/exonuclease/phosphatase domain-containing protein</fullName>
    </recommendedName>
</protein>
<dbReference type="Gene3D" id="3.60.10.10">
    <property type="entry name" value="Endonuclease/exonuclease/phosphatase"/>
    <property type="match status" value="1"/>
</dbReference>
<dbReference type="OrthoDB" id="635146at2"/>
<evidence type="ECO:0000256" key="2">
    <source>
        <dbReference type="ARBA" id="ARBA00001946"/>
    </source>
</evidence>
<keyword evidence="12" id="KW-1185">Reference proteome</keyword>
<keyword evidence="3" id="KW-0540">Nuclease</keyword>
<feature type="transmembrane region" description="Helical" evidence="9">
    <location>
        <begin position="37"/>
        <end position="57"/>
    </location>
</feature>
<dbReference type="PANTHER" id="PTHR15822">
    <property type="entry name" value="TRAF AND TNF RECEPTOR-ASSOCIATED PROTEIN"/>
    <property type="match status" value="1"/>
</dbReference>
<dbReference type="CDD" id="cd09084">
    <property type="entry name" value="EEP-2"/>
    <property type="match status" value="1"/>
</dbReference>
<evidence type="ECO:0000256" key="7">
    <source>
        <dbReference type="ARBA" id="ARBA00022842"/>
    </source>
</evidence>
<feature type="domain" description="Endonuclease/exonuclease/phosphatase" evidence="10">
    <location>
        <begin position="101"/>
        <end position="329"/>
    </location>
</feature>
<dbReference type="AlphaFoldDB" id="A0A4Q9FTA0"/>
<comment type="cofactor">
    <cofactor evidence="1">
        <name>Mn(2+)</name>
        <dbReference type="ChEBI" id="CHEBI:29035"/>
    </cofactor>
</comment>
<dbReference type="Proteomes" id="UP000292372">
    <property type="component" value="Unassembled WGS sequence"/>
</dbReference>
<dbReference type="RefSeq" id="WP_130935711.1">
    <property type="nucleotide sequence ID" value="NZ_BMEE01000001.1"/>
</dbReference>
<keyword evidence="9" id="KW-0472">Membrane</keyword>
<evidence type="ECO:0000313" key="11">
    <source>
        <dbReference type="EMBL" id="TBN17419.1"/>
    </source>
</evidence>
<gene>
    <name evidence="11" type="ORF">EYD46_03640</name>
</gene>
<comment type="cofactor">
    <cofactor evidence="2">
        <name>Mg(2+)</name>
        <dbReference type="ChEBI" id="CHEBI:18420"/>
    </cofactor>
</comment>
<feature type="transmembrane region" description="Helical" evidence="9">
    <location>
        <begin position="64"/>
        <end position="83"/>
    </location>
</feature>
<evidence type="ECO:0000256" key="9">
    <source>
        <dbReference type="SAM" id="Phobius"/>
    </source>
</evidence>
<dbReference type="Pfam" id="PF03372">
    <property type="entry name" value="Exo_endo_phos"/>
    <property type="match status" value="1"/>
</dbReference>
<dbReference type="InterPro" id="IPR036691">
    <property type="entry name" value="Endo/exonu/phosph_ase_sf"/>
</dbReference>
<dbReference type="PANTHER" id="PTHR15822:SF4">
    <property type="entry name" value="TYROSYL-DNA PHOSPHODIESTERASE 2"/>
    <property type="match status" value="1"/>
</dbReference>
<evidence type="ECO:0000256" key="1">
    <source>
        <dbReference type="ARBA" id="ARBA00001936"/>
    </source>
</evidence>
<proteinExistence type="predicted"/>
<keyword evidence="8" id="KW-0234">DNA repair</keyword>
<accession>A0A4Q9FTA0</accession>
<organism evidence="11 12">
    <name type="scientific">Hyunsoonleella pacifica</name>
    <dbReference type="NCBI Taxonomy" id="1080224"/>
    <lineage>
        <taxon>Bacteria</taxon>
        <taxon>Pseudomonadati</taxon>
        <taxon>Bacteroidota</taxon>
        <taxon>Flavobacteriia</taxon>
        <taxon>Flavobacteriales</taxon>
        <taxon>Flavobacteriaceae</taxon>
    </lineage>
</organism>
<sequence length="338" mass="39411">MKQLGFYTGLRYFFTLLFPALLFIGVLTIIYEWDLSFVFSIAMPVLVVINIIQLVFFMLKRKSLILFNIASLILFFFFFDSFFQFNFNITKRTQENSISLLSYNVHGFKPSHGNQNYSDENVVDFIRENNPDIVCFQEFSAIKFKLFVDEYPYWVKTNLMIPNQKSVLAIFSKYPIVDKGYVEFANSLNNTMFVDVEISKKVIRVYNVHLESYRTTLQHNINSVRSFMPLLKIVSQADKTRISQAKIVKKHIADYNGDVVILGDFNCTQYTPAYLILKDLRKDTFVEAGNGFGSTYELFNYPFKIDHILVDETFEVVSHKNFNINLSDHEPVLAEIKL</sequence>
<keyword evidence="7" id="KW-0460">Magnesium</keyword>
<dbReference type="InterPro" id="IPR051547">
    <property type="entry name" value="TDP2-like"/>
</dbReference>
<dbReference type="GO" id="GO:0006281">
    <property type="term" value="P:DNA repair"/>
    <property type="evidence" value="ECO:0007669"/>
    <property type="project" value="UniProtKB-KW"/>
</dbReference>
<dbReference type="GO" id="GO:0004518">
    <property type="term" value="F:nuclease activity"/>
    <property type="evidence" value="ECO:0007669"/>
    <property type="project" value="UniProtKB-KW"/>
</dbReference>
<dbReference type="InterPro" id="IPR005135">
    <property type="entry name" value="Endo/exonuclease/phosphatase"/>
</dbReference>
<keyword evidence="6" id="KW-0378">Hydrolase</keyword>
<keyword evidence="9" id="KW-0812">Transmembrane</keyword>
<evidence type="ECO:0000259" key="10">
    <source>
        <dbReference type="Pfam" id="PF03372"/>
    </source>
</evidence>
<dbReference type="EMBL" id="SIRS01000002">
    <property type="protein sequence ID" value="TBN17419.1"/>
    <property type="molecule type" value="Genomic_DNA"/>
</dbReference>
<reference evidence="11 12" key="1">
    <citation type="journal article" date="2015" name="Int. J. Syst. Evol. Microbiol.">
        <title>Hyunsoonleella pacifica sp. nov., isolated from seawater of South Pacific Gyre.</title>
        <authorList>
            <person name="Gao X."/>
            <person name="Zhang Z."/>
            <person name="Dai X."/>
            <person name="Zhang X.H."/>
        </authorList>
    </citation>
    <scope>NUCLEOTIDE SEQUENCE [LARGE SCALE GENOMIC DNA]</scope>
    <source>
        <strain evidence="11 12">SW033</strain>
    </source>
</reference>
<name>A0A4Q9FTA0_9FLAO</name>
<dbReference type="GO" id="GO:0016787">
    <property type="term" value="F:hydrolase activity"/>
    <property type="evidence" value="ECO:0007669"/>
    <property type="project" value="UniProtKB-KW"/>
</dbReference>
<evidence type="ECO:0000256" key="4">
    <source>
        <dbReference type="ARBA" id="ARBA00022723"/>
    </source>
</evidence>
<evidence type="ECO:0000256" key="8">
    <source>
        <dbReference type="ARBA" id="ARBA00023204"/>
    </source>
</evidence>
<evidence type="ECO:0000256" key="3">
    <source>
        <dbReference type="ARBA" id="ARBA00022722"/>
    </source>
</evidence>
<feature type="transmembrane region" description="Helical" evidence="9">
    <location>
        <begin position="12"/>
        <end position="31"/>
    </location>
</feature>
<evidence type="ECO:0000256" key="6">
    <source>
        <dbReference type="ARBA" id="ARBA00022801"/>
    </source>
</evidence>
<evidence type="ECO:0000256" key="5">
    <source>
        <dbReference type="ARBA" id="ARBA00022763"/>
    </source>
</evidence>
<keyword evidence="4" id="KW-0479">Metal-binding</keyword>